<gene>
    <name evidence="7" type="ORF">OJ16_03660</name>
</gene>
<keyword evidence="8" id="KW-1185">Reference proteome</keyword>
<dbReference type="STRING" id="1461322.OJ16_03660"/>
<keyword evidence="3" id="KW-0564">Palmitate</keyword>
<feature type="chain" id="PRO_5009758893" description="C-type lysozyme inhibitor domain-containing protein" evidence="5">
    <location>
        <begin position="21"/>
        <end position="114"/>
    </location>
</feature>
<name>A0A0C2NWD0_9VIBR</name>
<dbReference type="EMBL" id="JTKH01000006">
    <property type="protein sequence ID" value="KII80430.1"/>
    <property type="molecule type" value="Genomic_DNA"/>
</dbReference>
<organism evidence="7 8">
    <name type="scientific">Vibrio renipiscarius</name>
    <dbReference type="NCBI Taxonomy" id="1461322"/>
    <lineage>
        <taxon>Bacteria</taxon>
        <taxon>Pseudomonadati</taxon>
        <taxon>Pseudomonadota</taxon>
        <taxon>Gammaproteobacteria</taxon>
        <taxon>Vibrionales</taxon>
        <taxon>Vibrionaceae</taxon>
        <taxon>Vibrio</taxon>
    </lineage>
</organism>
<dbReference type="Proteomes" id="UP000031672">
    <property type="component" value="Unassembled WGS sequence"/>
</dbReference>
<dbReference type="SUPFAM" id="SSF141488">
    <property type="entry name" value="YdhA-like"/>
    <property type="match status" value="1"/>
</dbReference>
<evidence type="ECO:0000256" key="3">
    <source>
        <dbReference type="ARBA" id="ARBA00023139"/>
    </source>
</evidence>
<comment type="caution">
    <text evidence="7">The sequence shown here is derived from an EMBL/GenBank/DDBJ whole genome shotgun (WGS) entry which is preliminary data.</text>
</comment>
<evidence type="ECO:0000256" key="2">
    <source>
        <dbReference type="ARBA" id="ARBA00023136"/>
    </source>
</evidence>
<feature type="domain" description="C-type lysozyme inhibitor" evidence="6">
    <location>
        <begin position="35"/>
        <end position="106"/>
    </location>
</feature>
<keyword evidence="4" id="KW-0449">Lipoprotein</keyword>
<protein>
    <recommendedName>
        <fullName evidence="6">C-type lysozyme inhibitor domain-containing protein</fullName>
    </recommendedName>
</protein>
<keyword evidence="1 5" id="KW-0732">Signal</keyword>
<dbReference type="RefSeq" id="WP_040987564.1">
    <property type="nucleotide sequence ID" value="NZ_JTKH01000006.1"/>
</dbReference>
<evidence type="ECO:0000256" key="1">
    <source>
        <dbReference type="ARBA" id="ARBA00022729"/>
    </source>
</evidence>
<dbReference type="PROSITE" id="PS51257">
    <property type="entry name" value="PROKAR_LIPOPROTEIN"/>
    <property type="match status" value="1"/>
</dbReference>
<dbReference type="Gene3D" id="2.40.128.200">
    <property type="match status" value="1"/>
</dbReference>
<evidence type="ECO:0000256" key="5">
    <source>
        <dbReference type="SAM" id="SignalP"/>
    </source>
</evidence>
<dbReference type="OrthoDB" id="7069120at2"/>
<dbReference type="AlphaFoldDB" id="A0A0C2NWD0"/>
<proteinExistence type="predicted"/>
<sequence>MVKVGLLVTTMLLMVGCAGNGDTQTSDSGSHQYQYSCDEGMQFAATYLIAEQGAQIRVEEVDYSLVQAPAGSGTRYVLPESATSEIFPVTLYTKGPYARLELGRNVYKNCETNE</sequence>
<evidence type="ECO:0000256" key="4">
    <source>
        <dbReference type="ARBA" id="ARBA00023288"/>
    </source>
</evidence>
<accession>A0A0C2NWD0</accession>
<dbReference type="Pfam" id="PF09864">
    <property type="entry name" value="MliC"/>
    <property type="match status" value="1"/>
</dbReference>
<accession>A0A0C2JWJ9</accession>
<reference evidence="7 8" key="1">
    <citation type="submission" date="2014-11" db="EMBL/GenBank/DDBJ databases">
        <title>Draft Genome Sequence of Vibrio piscirenalis strains CECT 8603T and CECT 8604, two marine Gammaproteobacterium isolated from cultured gilthead sea bream (Sparus aurata).</title>
        <authorList>
            <person name="Arahal D.R."/>
            <person name="Rodrigo-Torres L."/>
            <person name="Lucena T."/>
            <person name="Pujalte M.J."/>
        </authorList>
    </citation>
    <scope>NUCLEOTIDE SEQUENCE [LARGE SCALE GENOMIC DNA]</scope>
    <source>
        <strain evidence="7 8">DCR 1-4-2</strain>
    </source>
</reference>
<keyword evidence="2" id="KW-0472">Membrane</keyword>
<dbReference type="InterPro" id="IPR018660">
    <property type="entry name" value="MliC"/>
</dbReference>
<evidence type="ECO:0000259" key="6">
    <source>
        <dbReference type="Pfam" id="PF09864"/>
    </source>
</evidence>
<evidence type="ECO:0000313" key="7">
    <source>
        <dbReference type="EMBL" id="KII80430.1"/>
    </source>
</evidence>
<feature type="signal peptide" evidence="5">
    <location>
        <begin position="1"/>
        <end position="20"/>
    </location>
</feature>
<evidence type="ECO:0000313" key="8">
    <source>
        <dbReference type="Proteomes" id="UP000031672"/>
    </source>
</evidence>
<dbReference type="InterPro" id="IPR036328">
    <property type="entry name" value="MliC_sf"/>
</dbReference>